<organism evidence="2 3">
    <name type="scientific">Acidocella aquatica</name>
    <dbReference type="NCBI Taxonomy" id="1922313"/>
    <lineage>
        <taxon>Bacteria</taxon>
        <taxon>Pseudomonadati</taxon>
        <taxon>Pseudomonadota</taxon>
        <taxon>Alphaproteobacteria</taxon>
        <taxon>Acetobacterales</taxon>
        <taxon>Acidocellaceae</taxon>
        <taxon>Acidocella</taxon>
    </lineage>
</organism>
<evidence type="ECO:0000313" key="2">
    <source>
        <dbReference type="EMBL" id="GLR66253.1"/>
    </source>
</evidence>
<proteinExistence type="predicted"/>
<reference evidence="3" key="1">
    <citation type="journal article" date="2019" name="Int. J. Syst. Evol. Microbiol.">
        <title>The Global Catalogue of Microorganisms (GCM) 10K type strain sequencing project: providing services to taxonomists for standard genome sequencing and annotation.</title>
        <authorList>
            <consortium name="The Broad Institute Genomics Platform"/>
            <consortium name="The Broad Institute Genome Sequencing Center for Infectious Disease"/>
            <person name="Wu L."/>
            <person name="Ma J."/>
        </authorList>
    </citation>
    <scope>NUCLEOTIDE SEQUENCE [LARGE SCALE GENOMIC DNA]</scope>
    <source>
        <strain evidence="3">NBRC 112502</strain>
    </source>
</reference>
<gene>
    <name evidence="2" type="ORF">GCM10010909_09330</name>
</gene>
<evidence type="ECO:0000256" key="1">
    <source>
        <dbReference type="SAM" id="SignalP"/>
    </source>
</evidence>
<name>A0ABQ6A4K4_9PROT</name>
<evidence type="ECO:0000313" key="3">
    <source>
        <dbReference type="Proteomes" id="UP001156641"/>
    </source>
</evidence>
<protein>
    <recommendedName>
        <fullName evidence="4">LTXXQ motif family protein</fullName>
    </recommendedName>
</protein>
<comment type="caution">
    <text evidence="2">The sequence shown here is derived from an EMBL/GenBank/DDBJ whole genome shotgun (WGS) entry which is preliminary data.</text>
</comment>
<keyword evidence="1" id="KW-0732">Signal</keyword>
<feature type="chain" id="PRO_5046187470" description="LTXXQ motif family protein" evidence="1">
    <location>
        <begin position="27"/>
        <end position="217"/>
    </location>
</feature>
<accession>A0ABQ6A4K4</accession>
<dbReference type="RefSeq" id="WP_284256929.1">
    <property type="nucleotide sequence ID" value="NZ_BSOS01000013.1"/>
</dbReference>
<keyword evidence="3" id="KW-1185">Reference proteome</keyword>
<dbReference type="Pfam" id="PF07813">
    <property type="entry name" value="LTXXQ"/>
    <property type="match status" value="1"/>
</dbReference>
<feature type="signal peptide" evidence="1">
    <location>
        <begin position="1"/>
        <end position="26"/>
    </location>
</feature>
<evidence type="ECO:0008006" key="4">
    <source>
        <dbReference type="Google" id="ProtNLM"/>
    </source>
</evidence>
<dbReference type="InterPro" id="IPR012899">
    <property type="entry name" value="LTXXQ"/>
</dbReference>
<dbReference type="Proteomes" id="UP001156641">
    <property type="component" value="Unassembled WGS sequence"/>
</dbReference>
<sequence length="217" mass="22383">MRPLRGFTVFGSAVLLFGGLAAYSAAQTPGDQSAPPASYGPGMMSGWGGGYGPGPGMMGGWGGGYAPGMMNGWGGGGWKAKSGPAASETMFAALKQELNITQAQSADWDTYTTAVTAADQAMWPAMRALLQGATAKTAPDDQFTLMSQMIDLRKQDFDKKHAAAQALLPHLTAFQSGQATEILPGLAEAGRGMAGCGRGFGREGMWQGMMGFGGPPF</sequence>
<dbReference type="EMBL" id="BSOS01000013">
    <property type="protein sequence ID" value="GLR66253.1"/>
    <property type="molecule type" value="Genomic_DNA"/>
</dbReference>